<dbReference type="VEuPathDB" id="CryptoDB:Vbra_16083"/>
<evidence type="ECO:0000313" key="1">
    <source>
        <dbReference type="EMBL" id="CEM17657.1"/>
    </source>
</evidence>
<gene>
    <name evidence="1" type="ORF">Vbra_16083</name>
</gene>
<protein>
    <submittedName>
        <fullName evidence="1">Uncharacterized protein</fullName>
    </submittedName>
</protein>
<sequence>MKRASTSTQVGVKSLAELFAEAKCVGSAHEYEAECVAGGLTLDYLLASKVLIEDFPRVVCHSDRMAILAALEGTKRIKRGETNVALGESGGSAAAGKGEGPIKLRSADMVDVKPVSRHWAYPR</sequence>
<name>A0A0G4FSH2_VITBC</name>
<dbReference type="InParanoid" id="A0A0G4FSH2"/>
<keyword evidence="2" id="KW-1185">Reference proteome</keyword>
<proteinExistence type="predicted"/>
<reference evidence="1 2" key="1">
    <citation type="submission" date="2014-11" db="EMBL/GenBank/DDBJ databases">
        <authorList>
            <person name="Zhu J."/>
            <person name="Qi W."/>
            <person name="Song R."/>
        </authorList>
    </citation>
    <scope>NUCLEOTIDE SEQUENCE [LARGE SCALE GENOMIC DNA]</scope>
</reference>
<dbReference type="Proteomes" id="UP000041254">
    <property type="component" value="Unassembled WGS sequence"/>
</dbReference>
<dbReference type="AlphaFoldDB" id="A0A0G4FSH2"/>
<organism evidence="1 2">
    <name type="scientific">Vitrella brassicaformis (strain CCMP3155)</name>
    <dbReference type="NCBI Taxonomy" id="1169540"/>
    <lineage>
        <taxon>Eukaryota</taxon>
        <taxon>Sar</taxon>
        <taxon>Alveolata</taxon>
        <taxon>Colpodellida</taxon>
        <taxon>Vitrellaceae</taxon>
        <taxon>Vitrella</taxon>
    </lineage>
</organism>
<accession>A0A0G4FSH2</accession>
<evidence type="ECO:0000313" key="2">
    <source>
        <dbReference type="Proteomes" id="UP000041254"/>
    </source>
</evidence>
<dbReference type="EMBL" id="CDMY01000493">
    <property type="protein sequence ID" value="CEM17657.1"/>
    <property type="molecule type" value="Genomic_DNA"/>
</dbReference>